<sequence length="284" mass="29370">MVSPSGGAVPLPPDDAAAWGAVRAVRQGAVVPASLENHPLCRMMLPVARPETLVLAQLGQSLDGRIATIGGGSALINGPCGLDHLHRLRALADAVLVGVGTVCADDCQLTVRRVEGPSPARVVIDPRGRMPPRPRALRDDGVRRIVIRAEGAPHCAEPGVETVHLRSRGGLIAPADIVAALARRGLRRLLIEGGAATVSAFMSGGALDRLHVVVAPLIVGSGQPGLSLPPICDLDRAARPVTIVHPLADGDVLFDCDMRASAGARCDGGRDERDASPGRLFADG</sequence>
<evidence type="ECO:0000256" key="2">
    <source>
        <dbReference type="ARBA" id="ARBA00022857"/>
    </source>
</evidence>
<dbReference type="SUPFAM" id="SSF53597">
    <property type="entry name" value="Dihydrofolate reductase-like"/>
    <property type="match status" value="1"/>
</dbReference>
<keyword evidence="2" id="KW-0521">NADP</keyword>
<feature type="region of interest" description="Disordered" evidence="4">
    <location>
        <begin position="265"/>
        <end position="284"/>
    </location>
</feature>
<keyword evidence="7" id="KW-1185">Reference proteome</keyword>
<dbReference type="GO" id="GO:0008703">
    <property type="term" value="F:5-amino-6-(5-phosphoribosylamino)uracil reductase activity"/>
    <property type="evidence" value="ECO:0007669"/>
    <property type="project" value="InterPro"/>
</dbReference>
<evidence type="ECO:0000256" key="3">
    <source>
        <dbReference type="ARBA" id="ARBA00023002"/>
    </source>
</evidence>
<gene>
    <name evidence="6" type="ORF">GGR24_002563</name>
</gene>
<protein>
    <submittedName>
        <fullName evidence="6">Riboflavin-specific deaminase-like protein</fullName>
    </submittedName>
</protein>
<reference evidence="6 7" key="1">
    <citation type="submission" date="2020-08" db="EMBL/GenBank/DDBJ databases">
        <title>Genomic Encyclopedia of Type Strains, Phase IV (KMG-IV): sequencing the most valuable type-strain genomes for metagenomic binning, comparative biology and taxonomic classification.</title>
        <authorList>
            <person name="Goeker M."/>
        </authorList>
    </citation>
    <scope>NUCLEOTIDE SEQUENCE [LARGE SCALE GENOMIC DNA]</scope>
    <source>
        <strain evidence="6 7">DSM 25481</strain>
    </source>
</reference>
<dbReference type="PANTHER" id="PTHR38011:SF7">
    <property type="entry name" value="2,5-DIAMINO-6-RIBOSYLAMINO-4(3H)-PYRIMIDINONE 5'-PHOSPHATE REDUCTASE"/>
    <property type="match status" value="1"/>
</dbReference>
<accession>A0A7W6D3G8</accession>
<dbReference type="RefSeq" id="WP_183395755.1">
    <property type="nucleotide sequence ID" value="NZ_JACIDR010000004.1"/>
</dbReference>
<evidence type="ECO:0000259" key="5">
    <source>
        <dbReference type="Pfam" id="PF01872"/>
    </source>
</evidence>
<keyword evidence="3" id="KW-0560">Oxidoreductase</keyword>
<proteinExistence type="predicted"/>
<evidence type="ECO:0000256" key="4">
    <source>
        <dbReference type="SAM" id="MobiDB-lite"/>
    </source>
</evidence>
<feature type="domain" description="Bacterial bifunctional deaminase-reductase C-terminal" evidence="5">
    <location>
        <begin position="54"/>
        <end position="224"/>
    </location>
</feature>
<comment type="pathway">
    <text evidence="1">Cofactor biosynthesis; riboflavin biosynthesis.</text>
</comment>
<evidence type="ECO:0000313" key="7">
    <source>
        <dbReference type="Proteomes" id="UP000528964"/>
    </source>
</evidence>
<dbReference type="InterPro" id="IPR002734">
    <property type="entry name" value="RibDG_C"/>
</dbReference>
<evidence type="ECO:0000256" key="1">
    <source>
        <dbReference type="ARBA" id="ARBA00005104"/>
    </source>
</evidence>
<dbReference type="Proteomes" id="UP000528964">
    <property type="component" value="Unassembled WGS sequence"/>
</dbReference>
<evidence type="ECO:0000313" key="6">
    <source>
        <dbReference type="EMBL" id="MBB3973886.1"/>
    </source>
</evidence>
<comment type="caution">
    <text evidence="6">The sequence shown here is derived from an EMBL/GenBank/DDBJ whole genome shotgun (WGS) entry which is preliminary data.</text>
</comment>
<dbReference type="EMBL" id="JACIDR010000004">
    <property type="protein sequence ID" value="MBB3973886.1"/>
    <property type="molecule type" value="Genomic_DNA"/>
</dbReference>
<feature type="compositionally biased region" description="Basic and acidic residues" evidence="4">
    <location>
        <begin position="267"/>
        <end position="276"/>
    </location>
</feature>
<dbReference type="AlphaFoldDB" id="A0A7W6D3G8"/>
<name>A0A7W6D3G8_9HYPH</name>
<dbReference type="InterPro" id="IPR024072">
    <property type="entry name" value="DHFR-like_dom_sf"/>
</dbReference>
<organism evidence="6 7">
    <name type="scientific">Hansschlegelia beijingensis</name>
    <dbReference type="NCBI Taxonomy" id="1133344"/>
    <lineage>
        <taxon>Bacteria</taxon>
        <taxon>Pseudomonadati</taxon>
        <taxon>Pseudomonadota</taxon>
        <taxon>Alphaproteobacteria</taxon>
        <taxon>Hyphomicrobiales</taxon>
        <taxon>Methylopilaceae</taxon>
        <taxon>Hansschlegelia</taxon>
    </lineage>
</organism>
<dbReference type="Pfam" id="PF01872">
    <property type="entry name" value="RibD_C"/>
    <property type="match status" value="1"/>
</dbReference>
<dbReference type="PANTHER" id="PTHR38011">
    <property type="entry name" value="DIHYDROFOLATE REDUCTASE FAMILY PROTEIN (AFU_ORTHOLOGUE AFUA_8G06820)"/>
    <property type="match status" value="1"/>
</dbReference>
<dbReference type="Gene3D" id="3.40.430.10">
    <property type="entry name" value="Dihydrofolate Reductase, subunit A"/>
    <property type="match status" value="1"/>
</dbReference>
<dbReference type="GO" id="GO:0009231">
    <property type="term" value="P:riboflavin biosynthetic process"/>
    <property type="evidence" value="ECO:0007669"/>
    <property type="project" value="InterPro"/>
</dbReference>
<dbReference type="InterPro" id="IPR050765">
    <property type="entry name" value="Riboflavin_Biosynth_HTPR"/>
</dbReference>